<organism evidence="2 3">
    <name type="scientific">Orchesella dallaii</name>
    <dbReference type="NCBI Taxonomy" id="48710"/>
    <lineage>
        <taxon>Eukaryota</taxon>
        <taxon>Metazoa</taxon>
        <taxon>Ecdysozoa</taxon>
        <taxon>Arthropoda</taxon>
        <taxon>Hexapoda</taxon>
        <taxon>Collembola</taxon>
        <taxon>Entomobryomorpha</taxon>
        <taxon>Entomobryoidea</taxon>
        <taxon>Orchesellidae</taxon>
        <taxon>Orchesellinae</taxon>
        <taxon>Orchesella</taxon>
    </lineage>
</organism>
<dbReference type="InterPro" id="IPR011990">
    <property type="entry name" value="TPR-like_helical_dom_sf"/>
</dbReference>
<proteinExistence type="predicted"/>
<comment type="caution">
    <text evidence="2">The sequence shown here is derived from an EMBL/GenBank/DDBJ whole genome shotgun (WGS) entry which is preliminary data.</text>
</comment>
<dbReference type="SUPFAM" id="SSF81901">
    <property type="entry name" value="HCP-like"/>
    <property type="match status" value="1"/>
</dbReference>
<dbReference type="Proteomes" id="UP001642540">
    <property type="component" value="Unassembled WGS sequence"/>
</dbReference>
<evidence type="ECO:0000256" key="1">
    <source>
        <dbReference type="SAM" id="MobiDB-lite"/>
    </source>
</evidence>
<evidence type="ECO:0000313" key="2">
    <source>
        <dbReference type="EMBL" id="CAL8076618.1"/>
    </source>
</evidence>
<feature type="region of interest" description="Disordered" evidence="1">
    <location>
        <begin position="155"/>
        <end position="202"/>
    </location>
</feature>
<keyword evidence="3" id="KW-1185">Reference proteome</keyword>
<dbReference type="Gene3D" id="1.25.40.10">
    <property type="entry name" value="Tetratricopeptide repeat domain"/>
    <property type="match status" value="1"/>
</dbReference>
<accession>A0ABP1PTD5</accession>
<gene>
    <name evidence="2" type="ORF">ODALV1_LOCUS3533</name>
</gene>
<sequence length="202" mass="22242">MLSVALCLFDGIGVAKNLEKGLSLWPLEAESPASVPGRMNSERKNDAVLKAQCGLGWLFSEGVVDDAKDKLKENYLKTEEEDYKEKEVVLDPKQGHHYLNLAVKLGDPHGAAALINYYLRHMKLDKAFEAFKMVKEVGHEGLVQIQDDEFWAATEPRADCSTSDSDSTEISQSSELSSGSGETFDMEGGILETKPHLAPQAR</sequence>
<evidence type="ECO:0000313" key="3">
    <source>
        <dbReference type="Proteomes" id="UP001642540"/>
    </source>
</evidence>
<name>A0ABP1PTD5_9HEXA</name>
<feature type="compositionally biased region" description="Low complexity" evidence="1">
    <location>
        <begin position="159"/>
        <end position="183"/>
    </location>
</feature>
<reference evidence="2 3" key="1">
    <citation type="submission" date="2024-08" db="EMBL/GenBank/DDBJ databases">
        <authorList>
            <person name="Cucini C."/>
            <person name="Frati F."/>
        </authorList>
    </citation>
    <scope>NUCLEOTIDE SEQUENCE [LARGE SCALE GENOMIC DNA]</scope>
</reference>
<dbReference type="EMBL" id="CAXLJM020000012">
    <property type="protein sequence ID" value="CAL8076618.1"/>
    <property type="molecule type" value="Genomic_DNA"/>
</dbReference>
<protein>
    <submittedName>
        <fullName evidence="2">Uncharacterized protein</fullName>
    </submittedName>
</protein>